<dbReference type="Proteomes" id="UP000821866">
    <property type="component" value="Chromosome 2"/>
</dbReference>
<reference evidence="1" key="2">
    <citation type="submission" date="2021-09" db="EMBL/GenBank/DDBJ databases">
        <authorList>
            <person name="Jia N."/>
            <person name="Wang J."/>
            <person name="Shi W."/>
            <person name="Du L."/>
            <person name="Sun Y."/>
            <person name="Zhan W."/>
            <person name="Jiang J."/>
            <person name="Wang Q."/>
            <person name="Zhang B."/>
            <person name="Ji P."/>
            <person name="Sakyi L.B."/>
            <person name="Cui X."/>
            <person name="Yuan T."/>
            <person name="Jiang B."/>
            <person name="Yang W."/>
            <person name="Lam T.T.-Y."/>
            <person name="Chang Q."/>
            <person name="Ding S."/>
            <person name="Wang X."/>
            <person name="Zhu J."/>
            <person name="Ruan X."/>
            <person name="Zhao L."/>
            <person name="Wei J."/>
            <person name="Que T."/>
            <person name="Du C."/>
            <person name="Cheng J."/>
            <person name="Dai P."/>
            <person name="Han X."/>
            <person name="Huang E."/>
            <person name="Gao Y."/>
            <person name="Liu J."/>
            <person name="Shao H."/>
            <person name="Ye R."/>
            <person name="Li L."/>
            <person name="Wei W."/>
            <person name="Wang X."/>
            <person name="Wang C."/>
            <person name="Huo Q."/>
            <person name="Li W."/>
            <person name="Guo W."/>
            <person name="Chen H."/>
            <person name="Chen S."/>
            <person name="Zhou L."/>
            <person name="Zhou L."/>
            <person name="Ni X."/>
            <person name="Tian J."/>
            <person name="Zhou Y."/>
            <person name="Sheng Y."/>
            <person name="Liu T."/>
            <person name="Pan Y."/>
            <person name="Xia L."/>
            <person name="Li J."/>
            <person name="Zhao F."/>
            <person name="Cao W."/>
        </authorList>
    </citation>
    <scope>NUCLEOTIDE SEQUENCE</scope>
    <source>
        <strain evidence="1">Rmic-2018</strain>
        <tissue evidence="1">Larvae</tissue>
    </source>
</reference>
<sequence length="276" mass="30031">MTYAHNGDSLHGRLLRADGVSLTSSHFAEVDGVTTTGHAFGLPLAEKGPALAEQKKGSTLFEVPGAVADSQQATVTAQMADSVTQVIGRIGHMEPFDDSSSDWTSYSKRLTSFLHFNKVPEADKVHAFLSLIGAKTYALLKSLTAPDLPSSKSYDTLRHFLGDHLAPKPSLIGALFEPAGVAEVVVEHIGQSVLLLLYVTEQGGPALLGREWLQHVRLDWNEVFSCNKLCSARKPTNKEAKAEASKLLQKYSNLFKEELGCITEKAELFLKKDARL</sequence>
<proteinExistence type="predicted"/>
<name>A0A9J6EGF3_RHIMP</name>
<dbReference type="AlphaFoldDB" id="A0A9J6EGF3"/>
<evidence type="ECO:0000313" key="2">
    <source>
        <dbReference type="Proteomes" id="UP000821866"/>
    </source>
</evidence>
<evidence type="ECO:0000313" key="1">
    <source>
        <dbReference type="EMBL" id="KAH8033521.1"/>
    </source>
</evidence>
<dbReference type="VEuPathDB" id="VectorBase:LOC119187005"/>
<dbReference type="EMBL" id="JABSTU010000004">
    <property type="protein sequence ID" value="KAH8033521.1"/>
    <property type="molecule type" value="Genomic_DNA"/>
</dbReference>
<reference evidence="1" key="1">
    <citation type="journal article" date="2020" name="Cell">
        <title>Large-Scale Comparative Analyses of Tick Genomes Elucidate Their Genetic Diversity and Vector Capacities.</title>
        <authorList>
            <consortium name="Tick Genome and Microbiome Consortium (TIGMIC)"/>
            <person name="Jia N."/>
            <person name="Wang J."/>
            <person name="Shi W."/>
            <person name="Du L."/>
            <person name="Sun Y."/>
            <person name="Zhan W."/>
            <person name="Jiang J.F."/>
            <person name="Wang Q."/>
            <person name="Zhang B."/>
            <person name="Ji P."/>
            <person name="Bell-Sakyi L."/>
            <person name="Cui X.M."/>
            <person name="Yuan T.T."/>
            <person name="Jiang B.G."/>
            <person name="Yang W.F."/>
            <person name="Lam T.T."/>
            <person name="Chang Q.C."/>
            <person name="Ding S.J."/>
            <person name="Wang X.J."/>
            <person name="Zhu J.G."/>
            <person name="Ruan X.D."/>
            <person name="Zhao L."/>
            <person name="Wei J.T."/>
            <person name="Ye R.Z."/>
            <person name="Que T.C."/>
            <person name="Du C.H."/>
            <person name="Zhou Y.H."/>
            <person name="Cheng J.X."/>
            <person name="Dai P.F."/>
            <person name="Guo W.B."/>
            <person name="Han X.H."/>
            <person name="Huang E.J."/>
            <person name="Li L.F."/>
            <person name="Wei W."/>
            <person name="Gao Y.C."/>
            <person name="Liu J.Z."/>
            <person name="Shao H.Z."/>
            <person name="Wang X."/>
            <person name="Wang C.C."/>
            <person name="Yang T.C."/>
            <person name="Huo Q.B."/>
            <person name="Li W."/>
            <person name="Chen H.Y."/>
            <person name="Chen S.E."/>
            <person name="Zhou L.G."/>
            <person name="Ni X.B."/>
            <person name="Tian J.H."/>
            <person name="Sheng Y."/>
            <person name="Liu T."/>
            <person name="Pan Y.S."/>
            <person name="Xia L.Y."/>
            <person name="Li J."/>
            <person name="Zhao F."/>
            <person name="Cao W.C."/>
        </authorList>
    </citation>
    <scope>NUCLEOTIDE SEQUENCE</scope>
    <source>
        <strain evidence="1">Rmic-2018</strain>
    </source>
</reference>
<organism evidence="1 2">
    <name type="scientific">Rhipicephalus microplus</name>
    <name type="common">Cattle tick</name>
    <name type="synonym">Boophilus microplus</name>
    <dbReference type="NCBI Taxonomy" id="6941"/>
    <lineage>
        <taxon>Eukaryota</taxon>
        <taxon>Metazoa</taxon>
        <taxon>Ecdysozoa</taxon>
        <taxon>Arthropoda</taxon>
        <taxon>Chelicerata</taxon>
        <taxon>Arachnida</taxon>
        <taxon>Acari</taxon>
        <taxon>Parasitiformes</taxon>
        <taxon>Ixodida</taxon>
        <taxon>Ixodoidea</taxon>
        <taxon>Ixodidae</taxon>
        <taxon>Rhipicephalinae</taxon>
        <taxon>Rhipicephalus</taxon>
        <taxon>Boophilus</taxon>
    </lineage>
</organism>
<gene>
    <name evidence="1" type="ORF">HPB51_013505</name>
</gene>
<protein>
    <submittedName>
        <fullName evidence="1">Uncharacterized protein</fullName>
    </submittedName>
</protein>
<dbReference type="VEuPathDB" id="VectorBase:LOC119165415"/>
<keyword evidence="2" id="KW-1185">Reference proteome</keyword>
<comment type="caution">
    <text evidence="1">The sequence shown here is derived from an EMBL/GenBank/DDBJ whole genome shotgun (WGS) entry which is preliminary data.</text>
</comment>
<accession>A0A9J6EGF3</accession>